<dbReference type="PROSITE" id="PS01187">
    <property type="entry name" value="EGF_CA"/>
    <property type="match status" value="1"/>
</dbReference>
<dbReference type="InterPro" id="IPR024731">
    <property type="entry name" value="NELL2-like_EGF"/>
</dbReference>
<organism evidence="8 9">
    <name type="scientific">Amphiprion percula</name>
    <name type="common">Orange clownfish</name>
    <name type="synonym">Lutjanus percula</name>
    <dbReference type="NCBI Taxonomy" id="161767"/>
    <lineage>
        <taxon>Eukaryota</taxon>
        <taxon>Metazoa</taxon>
        <taxon>Chordata</taxon>
        <taxon>Craniata</taxon>
        <taxon>Vertebrata</taxon>
        <taxon>Euteleostomi</taxon>
        <taxon>Actinopterygii</taxon>
        <taxon>Neopterygii</taxon>
        <taxon>Teleostei</taxon>
        <taxon>Neoteleostei</taxon>
        <taxon>Acanthomorphata</taxon>
        <taxon>Ovalentaria</taxon>
        <taxon>Pomacentridae</taxon>
        <taxon>Amphiprion</taxon>
    </lineage>
</organism>
<dbReference type="Pfam" id="PF12947">
    <property type="entry name" value="EGF_3"/>
    <property type="match status" value="1"/>
</dbReference>
<dbReference type="InterPro" id="IPR049883">
    <property type="entry name" value="NOTCH1_EGF-like"/>
</dbReference>
<dbReference type="PANTHER" id="PTHR24050:SF28">
    <property type="entry name" value="UROMODULIN-LIKE"/>
    <property type="match status" value="1"/>
</dbReference>
<sequence length="225" mass="24810">SSKIGSPVFVVLATWVMVRCASTLMNVSLASAVNCHPHAKCHPYQGSFYCQCAVGFEGNGTNCWDVDECDQSQDEVCPAFSYCFNTNGSYICSCWEGFQTNDTQCQNIDECATGNFTCPDNSTCTDLEGSYTCTCDPGFSGNRSLCLDINECSLGLIQCPNFSNCINMVGSSVCECWEGYQGNMYPDNRWSTVFCPPSIWGDELGSRWKIDCQGDHRPPGKPFWN</sequence>
<evidence type="ECO:0000256" key="2">
    <source>
        <dbReference type="ARBA" id="ARBA00022729"/>
    </source>
</evidence>
<keyword evidence="3" id="KW-0677">Repeat</keyword>
<evidence type="ECO:0000256" key="3">
    <source>
        <dbReference type="ARBA" id="ARBA00022737"/>
    </source>
</evidence>
<dbReference type="PANTHER" id="PTHR24050">
    <property type="entry name" value="PA14 DOMAIN-CONTAINING PROTEIN"/>
    <property type="match status" value="1"/>
</dbReference>
<feature type="domain" description="EGF-like" evidence="7">
    <location>
        <begin position="107"/>
        <end position="147"/>
    </location>
</feature>
<dbReference type="SMART" id="SM00181">
    <property type="entry name" value="EGF"/>
    <property type="match status" value="4"/>
</dbReference>
<name>A0A3P8SBR9_AMPPE</name>
<reference evidence="8" key="3">
    <citation type="submission" date="2025-09" db="UniProtKB">
        <authorList>
            <consortium name="Ensembl"/>
        </authorList>
    </citation>
    <scope>IDENTIFICATION</scope>
</reference>
<dbReference type="Proteomes" id="UP000265080">
    <property type="component" value="Chromosome 20"/>
</dbReference>
<keyword evidence="1 5" id="KW-0245">EGF-like domain</keyword>
<keyword evidence="9" id="KW-1185">Reference proteome</keyword>
<accession>A0A3P8SBR9</accession>
<protein>
    <recommendedName>
        <fullName evidence="7">EGF-like domain-containing protein</fullName>
    </recommendedName>
</protein>
<dbReference type="InterPro" id="IPR000742">
    <property type="entry name" value="EGF"/>
</dbReference>
<reference evidence="8" key="2">
    <citation type="submission" date="2025-08" db="UniProtKB">
        <authorList>
            <consortium name="Ensembl"/>
        </authorList>
    </citation>
    <scope>IDENTIFICATION</scope>
</reference>
<dbReference type="AlphaFoldDB" id="A0A3P8SBR9"/>
<evidence type="ECO:0000313" key="8">
    <source>
        <dbReference type="Ensembl" id="ENSAPEP00000009104.1"/>
    </source>
</evidence>
<dbReference type="SUPFAM" id="SSF57184">
    <property type="entry name" value="Growth factor receptor domain"/>
    <property type="match status" value="1"/>
</dbReference>
<proteinExistence type="predicted"/>
<keyword evidence="4" id="KW-1015">Disulfide bond</keyword>
<dbReference type="OMA" id="SHRCDIN"/>
<evidence type="ECO:0000256" key="1">
    <source>
        <dbReference type="ARBA" id="ARBA00022536"/>
    </source>
</evidence>
<dbReference type="Pfam" id="PF07645">
    <property type="entry name" value="EGF_CA"/>
    <property type="match status" value="3"/>
</dbReference>
<evidence type="ECO:0000256" key="5">
    <source>
        <dbReference type="PROSITE-ProRule" id="PRU00076"/>
    </source>
</evidence>
<dbReference type="GO" id="GO:0005509">
    <property type="term" value="F:calcium ion binding"/>
    <property type="evidence" value="ECO:0007669"/>
    <property type="project" value="InterPro"/>
</dbReference>
<feature type="domain" description="EGF-like" evidence="7">
    <location>
        <begin position="148"/>
        <end position="187"/>
    </location>
</feature>
<dbReference type="Gene3D" id="2.10.25.10">
    <property type="entry name" value="Laminin"/>
    <property type="match status" value="4"/>
</dbReference>
<evidence type="ECO:0000256" key="4">
    <source>
        <dbReference type="ARBA" id="ARBA00023157"/>
    </source>
</evidence>
<dbReference type="InterPro" id="IPR018097">
    <property type="entry name" value="EGF_Ca-bd_CS"/>
</dbReference>
<comment type="caution">
    <text evidence="5">Lacks conserved residue(s) required for the propagation of feature annotation.</text>
</comment>
<feature type="domain" description="EGF-like" evidence="7">
    <location>
        <begin position="65"/>
        <end position="106"/>
    </location>
</feature>
<evidence type="ECO:0000256" key="6">
    <source>
        <dbReference type="SAM" id="SignalP"/>
    </source>
</evidence>
<dbReference type="PROSITE" id="PS50026">
    <property type="entry name" value="EGF_3"/>
    <property type="match status" value="3"/>
</dbReference>
<dbReference type="GO" id="GO:0030855">
    <property type="term" value="P:epithelial cell differentiation"/>
    <property type="evidence" value="ECO:0007669"/>
    <property type="project" value="UniProtKB-ARBA"/>
</dbReference>
<dbReference type="FunFam" id="2.10.25.10:FF:000038">
    <property type="entry name" value="Fibrillin 2"/>
    <property type="match status" value="3"/>
</dbReference>
<dbReference type="GeneTree" id="ENSGT00940000175961"/>
<dbReference type="STRING" id="161767.ENSAPEP00000009104"/>
<dbReference type="InterPro" id="IPR001881">
    <property type="entry name" value="EGF-like_Ca-bd_dom"/>
</dbReference>
<feature type="signal peptide" evidence="6">
    <location>
        <begin position="1"/>
        <end position="32"/>
    </location>
</feature>
<dbReference type="SMART" id="SM00179">
    <property type="entry name" value="EGF_CA"/>
    <property type="match status" value="4"/>
</dbReference>
<keyword evidence="2 6" id="KW-0732">Signal</keyword>
<dbReference type="PROSITE" id="PS00010">
    <property type="entry name" value="ASX_HYDROXYL"/>
    <property type="match status" value="2"/>
</dbReference>
<feature type="chain" id="PRO_5017987128" description="EGF-like domain-containing protein" evidence="6">
    <location>
        <begin position="33"/>
        <end position="225"/>
    </location>
</feature>
<dbReference type="Ensembl" id="ENSAPET00000009355.1">
    <property type="protein sequence ID" value="ENSAPEP00000009104.1"/>
    <property type="gene ID" value="ENSAPEG00000006548.1"/>
</dbReference>
<dbReference type="InterPro" id="IPR000152">
    <property type="entry name" value="EGF-type_Asp/Asn_hydroxyl_site"/>
</dbReference>
<evidence type="ECO:0000259" key="7">
    <source>
        <dbReference type="PROSITE" id="PS50026"/>
    </source>
</evidence>
<dbReference type="CDD" id="cd00054">
    <property type="entry name" value="EGF_CA"/>
    <property type="match status" value="3"/>
</dbReference>
<dbReference type="InterPro" id="IPR009030">
    <property type="entry name" value="Growth_fac_rcpt_cys_sf"/>
</dbReference>
<dbReference type="PROSITE" id="PS01186">
    <property type="entry name" value="EGF_2"/>
    <property type="match status" value="3"/>
</dbReference>
<evidence type="ECO:0000313" key="9">
    <source>
        <dbReference type="Proteomes" id="UP000265080"/>
    </source>
</evidence>
<reference evidence="8 9" key="1">
    <citation type="submission" date="2018-03" db="EMBL/GenBank/DDBJ databases">
        <title>Finding Nemo's genes: A chromosome-scale reference assembly of the genome of the orange clownfish Amphiprion percula.</title>
        <authorList>
            <person name="Lehmann R."/>
        </authorList>
    </citation>
    <scope>NUCLEOTIDE SEQUENCE</scope>
</reference>
<dbReference type="InterPro" id="IPR052235">
    <property type="entry name" value="Nephronectin_domain"/>
</dbReference>
<dbReference type="SUPFAM" id="SSF57196">
    <property type="entry name" value="EGF/Laminin"/>
    <property type="match status" value="1"/>
</dbReference>